<evidence type="ECO:0000313" key="1">
    <source>
        <dbReference type="EMBL" id="KAF0770230.1"/>
    </source>
</evidence>
<accession>A0A6G0ZHK9</accession>
<gene>
    <name evidence="1" type="ORF">FWK35_00018212</name>
</gene>
<comment type="caution">
    <text evidence="1">The sequence shown here is derived from an EMBL/GenBank/DDBJ whole genome shotgun (WGS) entry which is preliminary data.</text>
</comment>
<name>A0A6G0ZHK9_APHCR</name>
<protein>
    <submittedName>
        <fullName evidence="1">MULE domain-containing protein</fullName>
    </submittedName>
</protein>
<dbReference type="AlphaFoldDB" id="A0A6G0ZHK9"/>
<dbReference type="EMBL" id="VUJU01000463">
    <property type="protein sequence ID" value="KAF0770230.1"/>
    <property type="molecule type" value="Genomic_DNA"/>
</dbReference>
<proteinExistence type="predicted"/>
<dbReference type="Proteomes" id="UP000478052">
    <property type="component" value="Unassembled WGS sequence"/>
</dbReference>
<reference evidence="1 2" key="1">
    <citation type="submission" date="2019-08" db="EMBL/GenBank/DDBJ databases">
        <title>Whole genome of Aphis craccivora.</title>
        <authorList>
            <person name="Voronova N.V."/>
            <person name="Shulinski R.S."/>
            <person name="Bandarenka Y.V."/>
            <person name="Zhorov D.G."/>
            <person name="Warner D."/>
        </authorList>
    </citation>
    <scope>NUCLEOTIDE SEQUENCE [LARGE SCALE GENOMIC DNA]</scope>
    <source>
        <strain evidence="1">180601</strain>
        <tissue evidence="1">Whole Body</tissue>
    </source>
</reference>
<evidence type="ECO:0000313" key="2">
    <source>
        <dbReference type="Proteomes" id="UP000478052"/>
    </source>
</evidence>
<organism evidence="1 2">
    <name type="scientific">Aphis craccivora</name>
    <name type="common">Cowpea aphid</name>
    <dbReference type="NCBI Taxonomy" id="307492"/>
    <lineage>
        <taxon>Eukaryota</taxon>
        <taxon>Metazoa</taxon>
        <taxon>Ecdysozoa</taxon>
        <taxon>Arthropoda</taxon>
        <taxon>Hexapoda</taxon>
        <taxon>Insecta</taxon>
        <taxon>Pterygota</taxon>
        <taxon>Neoptera</taxon>
        <taxon>Paraneoptera</taxon>
        <taxon>Hemiptera</taxon>
        <taxon>Sternorrhyncha</taxon>
        <taxon>Aphidomorpha</taxon>
        <taxon>Aphidoidea</taxon>
        <taxon>Aphididae</taxon>
        <taxon>Aphidini</taxon>
        <taxon>Aphis</taxon>
        <taxon>Aphis</taxon>
    </lineage>
</organism>
<feature type="non-terminal residue" evidence="1">
    <location>
        <position position="101"/>
    </location>
</feature>
<sequence length="101" mass="12059">MFHSQFVSISRAFWPMDMNTMNSIPNKIIRVALQNKDYDNEQLHSSLRLRRKSKYDFRRKKSKVLMFDGHENITSNTGKLFCHIMETILSPFYTSRPSIRE</sequence>
<keyword evidence="2" id="KW-1185">Reference proteome</keyword>